<accession>A0A1V9ZIA8</accession>
<dbReference type="OrthoDB" id="62765at2759"/>
<evidence type="ECO:0000313" key="2">
    <source>
        <dbReference type="Proteomes" id="UP000243579"/>
    </source>
</evidence>
<proteinExistence type="predicted"/>
<organism evidence="1 2">
    <name type="scientific">Achlya hypogyna</name>
    <name type="common">Oomycete</name>
    <name type="synonym">Protoachlya hypogyna</name>
    <dbReference type="NCBI Taxonomy" id="1202772"/>
    <lineage>
        <taxon>Eukaryota</taxon>
        <taxon>Sar</taxon>
        <taxon>Stramenopiles</taxon>
        <taxon>Oomycota</taxon>
        <taxon>Saprolegniomycetes</taxon>
        <taxon>Saprolegniales</taxon>
        <taxon>Achlyaceae</taxon>
        <taxon>Achlya</taxon>
    </lineage>
</organism>
<dbReference type="Proteomes" id="UP000243579">
    <property type="component" value="Unassembled WGS sequence"/>
</dbReference>
<dbReference type="EMBL" id="JNBR01000102">
    <property type="protein sequence ID" value="OQR97550.1"/>
    <property type="molecule type" value="Genomic_DNA"/>
</dbReference>
<sequence length="343" mass="38014">MGEDTSGASGAATRSELLAFIERCGPTEAAAVVTKDFFKALALDCFPPQVYERVFGVELVNEDPSPTLGVMPLGQVVFNVWLDLRKNEVVTRASILSALWQSRLPEFFRECVMKQADAPPTPYYEELLNRGFGDIPWDTSLHKLLVKADAKEVMGIRVNGSEAIEEAVFLDDSFTPMPIAKAAGIPLFVKKTRMAARPGDMFVISRVMSEPHLGHSRPEWLFDGALRPAVQVVLGRSDGVPFSDHDWCMLDEFQDQMLGNGPREVARSHFVSFAKCYRFRCTLALEALFPKGTLIRAHSLKKCPDLNGRRGTVTGKYVKGRVGVKFEGRDCVVAVLTTNLKTK</sequence>
<keyword evidence="2" id="KW-1185">Reference proteome</keyword>
<reference evidence="1 2" key="1">
    <citation type="journal article" date="2014" name="Genome Biol. Evol.">
        <title>The secreted proteins of Achlya hypogyna and Thraustotheca clavata identify the ancestral oomycete secretome and reveal gene acquisitions by horizontal gene transfer.</title>
        <authorList>
            <person name="Misner I."/>
            <person name="Blouin N."/>
            <person name="Leonard G."/>
            <person name="Richards T.A."/>
            <person name="Lane C.E."/>
        </authorList>
    </citation>
    <scope>NUCLEOTIDE SEQUENCE [LARGE SCALE GENOMIC DNA]</scope>
    <source>
        <strain evidence="1 2">ATCC 48635</strain>
    </source>
</reference>
<name>A0A1V9ZIA8_ACHHY</name>
<dbReference type="AlphaFoldDB" id="A0A1V9ZIA8"/>
<comment type="caution">
    <text evidence="1">The sequence shown here is derived from an EMBL/GenBank/DDBJ whole genome shotgun (WGS) entry which is preliminary data.</text>
</comment>
<gene>
    <name evidence="1" type="ORF">ACHHYP_10756</name>
</gene>
<evidence type="ECO:0000313" key="1">
    <source>
        <dbReference type="EMBL" id="OQR97550.1"/>
    </source>
</evidence>
<protein>
    <submittedName>
        <fullName evidence="1">Uncharacterized protein</fullName>
    </submittedName>
</protein>